<dbReference type="AlphaFoldDB" id="A0A0G0SZG9"/>
<comment type="caution">
    <text evidence="1">The sequence shown here is derived from an EMBL/GenBank/DDBJ whole genome shotgun (WGS) entry which is preliminary data.</text>
</comment>
<accession>A0A0G0SZG9</accession>
<sequence>MENQIGGDFLKKKYDLHNAFEVGSAVRSVEQSGHRVSGDPTARIEAYLNRLESLAMNKDKKGDSRPLSLLREMVMDKYVRRHEEKMAKGAAAVEERAARQMGIDVRYGERELQERGKIAVKDLENSLDNWINYLSDPNEPYPTWFRYYTFRSVLSLGTFDKDKGEFPARSAGTNLLFPDIDREALAHMQDMIASARDNNVLNRFREAQIKTETPQNQLLTKEKAQNFASLPFAKQYAEAISQAGEITPEMRAESRGEWKKYRQNSDPTALWQSIQNKGIPWCTAGLGTAETQLKGGDFYVYYTLDKNGKPSIPRIAIRMQGDSVGEMRGVADKDQNLEGNMTSIGEKKLNTLPGAERYHKATSDMKLLTNIEKKTQKNEGLIQSELVFLYEINGQIEGFGYQRDPRIKELRDKRNPKVDTPVVLGCRPNEIAWNRNGVDGNTKAYVGPLFPGIFTAFKSIDQIYTSFPEGQIRRDAVGAGGKSVAELERTLKQNKIQVSEYAESMMRKPEFVTLKSREVIDLVHLKVSDLGFTDSPTTDQIYEAAKRFGLELCPPEVGPELRLKYKDQLGGWKYVAMKQIADSDGDPYVFRLRRTEDGAWLDDVWA</sequence>
<protein>
    <submittedName>
        <fullName evidence="1">Uncharacterized protein</fullName>
    </submittedName>
</protein>
<organism evidence="1 2">
    <name type="scientific">Candidatus Woesebacteria bacterium GW2011_GWA2_40_7b</name>
    <dbReference type="NCBI Taxonomy" id="1618563"/>
    <lineage>
        <taxon>Bacteria</taxon>
        <taxon>Candidatus Woeseibacteriota</taxon>
    </lineage>
</organism>
<reference evidence="1 2" key="1">
    <citation type="journal article" date="2015" name="Nature">
        <title>rRNA introns, odd ribosomes, and small enigmatic genomes across a large radiation of phyla.</title>
        <authorList>
            <person name="Brown C.T."/>
            <person name="Hug L.A."/>
            <person name="Thomas B.C."/>
            <person name="Sharon I."/>
            <person name="Castelle C.J."/>
            <person name="Singh A."/>
            <person name="Wilkins M.J."/>
            <person name="Williams K.H."/>
            <person name="Banfield J.F."/>
        </authorList>
    </citation>
    <scope>NUCLEOTIDE SEQUENCE [LARGE SCALE GENOMIC DNA]</scope>
</reference>
<gene>
    <name evidence="1" type="ORF">UU12_C0027G0005</name>
</gene>
<dbReference type="Proteomes" id="UP000034562">
    <property type="component" value="Unassembled WGS sequence"/>
</dbReference>
<proteinExistence type="predicted"/>
<dbReference type="EMBL" id="LBZK01000027">
    <property type="protein sequence ID" value="KKR70193.1"/>
    <property type="molecule type" value="Genomic_DNA"/>
</dbReference>
<evidence type="ECO:0000313" key="1">
    <source>
        <dbReference type="EMBL" id="KKR70193.1"/>
    </source>
</evidence>
<evidence type="ECO:0000313" key="2">
    <source>
        <dbReference type="Proteomes" id="UP000034562"/>
    </source>
</evidence>
<dbReference type="STRING" id="1618563.UU12_C0027G0005"/>
<name>A0A0G0SZG9_9BACT</name>